<organism evidence="21 22">
    <name type="scientific">Auxenochlorella protothecoides</name>
    <name type="common">Green microalga</name>
    <name type="synonym">Chlorella protothecoides</name>
    <dbReference type="NCBI Taxonomy" id="3075"/>
    <lineage>
        <taxon>Eukaryota</taxon>
        <taxon>Viridiplantae</taxon>
        <taxon>Chlorophyta</taxon>
        <taxon>core chlorophytes</taxon>
        <taxon>Trebouxiophyceae</taxon>
        <taxon>Chlorellales</taxon>
        <taxon>Chlorellaceae</taxon>
        <taxon>Auxenochlorella</taxon>
    </lineage>
</organism>
<keyword evidence="8" id="KW-0999">Mitochondrion inner membrane</keyword>
<evidence type="ECO:0000259" key="19">
    <source>
        <dbReference type="PROSITE" id="PS50222"/>
    </source>
</evidence>
<dbReference type="InterPro" id="IPR019163">
    <property type="entry name" value="THO_Thoc5"/>
</dbReference>
<dbReference type="PROSITE" id="PS51758">
    <property type="entry name" value="LETM1_RBD"/>
    <property type="match status" value="1"/>
</dbReference>
<feature type="compositionally biased region" description="Pro residues" evidence="17">
    <location>
        <begin position="83"/>
        <end position="104"/>
    </location>
</feature>
<dbReference type="InterPro" id="IPR011992">
    <property type="entry name" value="EF-hand-dom_pair"/>
</dbReference>
<feature type="coiled-coil region" evidence="16">
    <location>
        <begin position="495"/>
        <end position="522"/>
    </location>
</feature>
<evidence type="ECO:0000256" key="8">
    <source>
        <dbReference type="ARBA" id="ARBA00022792"/>
    </source>
</evidence>
<evidence type="ECO:0000256" key="16">
    <source>
        <dbReference type="SAM" id="Coils"/>
    </source>
</evidence>
<keyword evidence="6" id="KW-0050">Antiport</keyword>
<evidence type="ECO:0000313" key="22">
    <source>
        <dbReference type="Proteomes" id="UP000279271"/>
    </source>
</evidence>
<evidence type="ECO:0000256" key="2">
    <source>
        <dbReference type="ARBA" id="ARBA00004434"/>
    </source>
</evidence>
<feature type="domain" description="Letm1 RBD" evidence="20">
    <location>
        <begin position="299"/>
        <end position="549"/>
    </location>
</feature>
<evidence type="ECO:0000313" key="21">
    <source>
        <dbReference type="EMBL" id="RMZ57672.1"/>
    </source>
</evidence>
<dbReference type="Gene3D" id="1.10.238.10">
    <property type="entry name" value="EF-hand"/>
    <property type="match status" value="1"/>
</dbReference>
<feature type="region of interest" description="Disordered" evidence="17">
    <location>
        <begin position="73"/>
        <end position="125"/>
    </location>
</feature>
<reference evidence="22" key="1">
    <citation type="journal article" date="2018" name="Algal Res.">
        <title>Characterization of plant carbon substrate utilization by Auxenochlorella protothecoides.</title>
        <authorList>
            <person name="Vogler B.W."/>
            <person name="Starkenburg S.R."/>
            <person name="Sudasinghe N."/>
            <person name="Schambach J.Y."/>
            <person name="Rollin J.A."/>
            <person name="Pattathil S."/>
            <person name="Barry A.N."/>
        </authorList>
    </citation>
    <scope>NUCLEOTIDE SEQUENCE [LARGE SCALE GENOMIC DNA]</scope>
    <source>
        <strain evidence="22">UTEX 25</strain>
    </source>
</reference>
<evidence type="ECO:0000256" key="10">
    <source>
        <dbReference type="ARBA" id="ARBA00022989"/>
    </source>
</evidence>
<dbReference type="GO" id="GO:0030003">
    <property type="term" value="P:intracellular monoatomic cation homeostasis"/>
    <property type="evidence" value="ECO:0007669"/>
    <property type="project" value="TreeGrafter"/>
</dbReference>
<comment type="similarity">
    <text evidence="4">Belongs to the LETM1 family.</text>
</comment>
<proteinExistence type="inferred from homology"/>
<dbReference type="SUPFAM" id="SSF47473">
    <property type="entry name" value="EF-hand"/>
    <property type="match status" value="1"/>
</dbReference>
<dbReference type="AlphaFoldDB" id="A0A3M7L7Y2"/>
<evidence type="ECO:0000256" key="17">
    <source>
        <dbReference type="SAM" id="MobiDB-lite"/>
    </source>
</evidence>
<keyword evidence="11 15" id="KW-0496">Mitochondrion</keyword>
<dbReference type="PANTHER" id="PTHR14009">
    <property type="entry name" value="LEUCINE ZIPPER-EF-HAND CONTAINING TRANSMEMBRANE PROTEIN"/>
    <property type="match status" value="1"/>
</dbReference>
<protein>
    <recommendedName>
        <fullName evidence="5">Mitochondrial proton/calcium exchanger protein</fullName>
    </recommendedName>
    <alternativeName>
        <fullName evidence="14">Leucine zipper-EF-hand-containing transmembrane protein 1</fullName>
    </alternativeName>
</protein>
<dbReference type="GO" id="GO:0015297">
    <property type="term" value="F:antiporter activity"/>
    <property type="evidence" value="ECO:0007669"/>
    <property type="project" value="UniProtKB-KW"/>
</dbReference>
<gene>
    <name evidence="21" type="ORF">APUTEX25_001872</name>
</gene>
<dbReference type="PANTHER" id="PTHR14009:SF1">
    <property type="entry name" value="MITOCHONDRIAL PROTON_CALCIUM EXCHANGER PROTEIN"/>
    <property type="match status" value="1"/>
</dbReference>
<evidence type="ECO:0000256" key="6">
    <source>
        <dbReference type="ARBA" id="ARBA00022449"/>
    </source>
</evidence>
<keyword evidence="12 18" id="KW-0472">Membrane</keyword>
<dbReference type="EMBL" id="QOKY01000126">
    <property type="protein sequence ID" value="RMZ57672.1"/>
    <property type="molecule type" value="Genomic_DNA"/>
</dbReference>
<evidence type="ECO:0000256" key="13">
    <source>
        <dbReference type="ARBA" id="ARBA00023242"/>
    </source>
</evidence>
<dbReference type="PROSITE" id="PS00018">
    <property type="entry name" value="EF_HAND_1"/>
    <property type="match status" value="1"/>
</dbReference>
<dbReference type="Proteomes" id="UP000279271">
    <property type="component" value="Unassembled WGS sequence"/>
</dbReference>
<feature type="domain" description="EF-hand" evidence="19">
    <location>
        <begin position="664"/>
        <end position="699"/>
    </location>
</feature>
<dbReference type="InterPro" id="IPR044202">
    <property type="entry name" value="LETM1/MDM38-like"/>
</dbReference>
<keyword evidence="7 18" id="KW-0812">Transmembrane</keyword>
<dbReference type="PROSITE" id="PS50222">
    <property type="entry name" value="EF_HAND_2"/>
    <property type="match status" value="1"/>
</dbReference>
<feature type="compositionally biased region" description="Low complexity" evidence="17">
    <location>
        <begin position="73"/>
        <end position="82"/>
    </location>
</feature>
<dbReference type="GO" id="GO:0005743">
    <property type="term" value="C:mitochondrial inner membrane"/>
    <property type="evidence" value="ECO:0007669"/>
    <property type="project" value="UniProtKB-SubCell"/>
</dbReference>
<evidence type="ECO:0000256" key="18">
    <source>
        <dbReference type="SAM" id="Phobius"/>
    </source>
</evidence>
<dbReference type="GO" id="GO:0005509">
    <property type="term" value="F:calcium ion binding"/>
    <property type="evidence" value="ECO:0007669"/>
    <property type="project" value="InterPro"/>
</dbReference>
<dbReference type="Pfam" id="PF07766">
    <property type="entry name" value="LETM1_RBD"/>
    <property type="match status" value="1"/>
</dbReference>
<dbReference type="GO" id="GO:0005634">
    <property type="term" value="C:nucleus"/>
    <property type="evidence" value="ECO:0007669"/>
    <property type="project" value="UniProtKB-SubCell"/>
</dbReference>
<dbReference type="InterPro" id="IPR033122">
    <property type="entry name" value="LETM1-like_RBD"/>
</dbReference>
<feature type="transmembrane region" description="Helical" evidence="18">
    <location>
        <begin position="253"/>
        <end position="276"/>
    </location>
</feature>
<evidence type="ECO:0000259" key="20">
    <source>
        <dbReference type="PROSITE" id="PS51758"/>
    </source>
</evidence>
<accession>A0A3M7L7Y2</accession>
<keyword evidence="13" id="KW-0539">Nucleus</keyword>
<name>A0A3M7L7Y2_AUXPR</name>
<evidence type="ECO:0000256" key="5">
    <source>
        <dbReference type="ARBA" id="ARBA00020557"/>
    </source>
</evidence>
<evidence type="ECO:0000256" key="15">
    <source>
        <dbReference type="PROSITE-ProRule" id="PRU01094"/>
    </source>
</evidence>
<comment type="caution">
    <text evidence="21">The sequence shown here is derived from an EMBL/GenBank/DDBJ whole genome shotgun (WGS) entry which is preliminary data.</text>
</comment>
<evidence type="ECO:0000256" key="14">
    <source>
        <dbReference type="ARBA" id="ARBA00031360"/>
    </source>
</evidence>
<sequence>MGSARRGGELALLACRALLRRRAPSAAGECQAWIGSAPRWGSPAFQVAGTMRDVLAPGPAWLHTSSWAAQQGLGQTPQQGLPAPTPPGVPPPGPLPGAGTPPPGAGAAHLPPSPAAKPAANDADECDEVMEDLAETRRRVRALNRPAPGEVSLSKRARKLAGVAVGAVRATAVFVLSVPSRLAAFAALPGEEKRAAALRGWQVVKREAKHYWIGTKLLGADVRIASRLCLRVLRGRTLTRRERTQLTRTTADIFRLVPMLVFVVVPFMELLLPVALRLFPNMLPSTFEDKLKKEEELKRSITARLEIARFLQDTVSEMAEAEMERGGTEEVRTSAADLYQFMQKVRAGAPVSTAELLRFAKLFNDELTLDNLVRVQLVSLCRFVGITPYGTDAFLRTRLRRHLQQIKADDRDIQAEGLASLSEDELRGAGWTGSLNRSLPSSLLLLSRAFTVTSPLSGGRRGVDEDMLRSTLGSLPDEVVEDVELFATRDGDDKTEAYERKLELLEREEEMIKEEEEAAVAAETPITSGAQTAQELTAAVAAAAVVREAAASAMVDVLEGVSEEEKAAKYAEARRSKMRKVVNALAALASSSGVAGERTAFMELVEKEIGRLESNLTKRGGGMVFTRGALASSRQAALEGMVGESRLADKVASILGRVEAELDAADAHIGNRLHVLDLDQDGVISVEELQTALSFLREQVGEEELRHMLQVLSREAGTDGAIDVNKLMEMAKREDDEDDDNDLYTFSSIQACEDFQSAMAEASPAGLASLFEELISLKTGSQLLGDQPDYAPALRAASEQILRLRALLRERCEHTESLRQDTAAAKVKLDESSLELKNLAYEKEHYTKETNACRAFKSAYADEALELLPVDQFLRVWGDQDVDDPHRLMLNRLTHEMVYRKETIQQLEGLRAKRDALAAEVAGKRGTVSGLESELAGLHAKALALAERYGAAVPPAPGAAAAALASAATLAPPLYVLHSQLLAAARRGEAEASGRHASVEVAAAPGEDGRGGEPIVALRVTSGDAVSLAVDFRYSAELGAVLAAPHPPTTAAQLEAVGGGGAAAAGHAPESGAYAWAQSLAGLDLLPALPPAPASAAWSETELREAIHRYTAANTAPSILASLLEASRQEAMEED</sequence>
<keyword evidence="16" id="KW-0175">Coiled coil</keyword>
<evidence type="ECO:0000256" key="7">
    <source>
        <dbReference type="ARBA" id="ARBA00022692"/>
    </source>
</evidence>
<evidence type="ECO:0000256" key="9">
    <source>
        <dbReference type="ARBA" id="ARBA00022837"/>
    </source>
</evidence>
<comment type="similarity">
    <text evidence="3">Belongs to the THOC5 family.</text>
</comment>
<dbReference type="Pfam" id="PF09766">
    <property type="entry name" value="FmiP_Thoc5"/>
    <property type="match status" value="1"/>
</dbReference>
<keyword evidence="9" id="KW-0106">Calcium</keyword>
<evidence type="ECO:0000256" key="1">
    <source>
        <dbReference type="ARBA" id="ARBA00004123"/>
    </source>
</evidence>
<dbReference type="GO" id="GO:0043022">
    <property type="term" value="F:ribosome binding"/>
    <property type="evidence" value="ECO:0007669"/>
    <property type="project" value="InterPro"/>
</dbReference>
<keyword evidence="6" id="KW-0813">Transport</keyword>
<evidence type="ECO:0000256" key="4">
    <source>
        <dbReference type="ARBA" id="ARBA00009584"/>
    </source>
</evidence>
<keyword evidence="10 18" id="KW-1133">Transmembrane helix</keyword>
<evidence type="ECO:0000256" key="3">
    <source>
        <dbReference type="ARBA" id="ARBA00008044"/>
    </source>
</evidence>
<evidence type="ECO:0000256" key="11">
    <source>
        <dbReference type="ARBA" id="ARBA00023128"/>
    </source>
</evidence>
<evidence type="ECO:0000256" key="12">
    <source>
        <dbReference type="ARBA" id="ARBA00023136"/>
    </source>
</evidence>
<dbReference type="InterPro" id="IPR002048">
    <property type="entry name" value="EF_hand_dom"/>
</dbReference>
<dbReference type="InterPro" id="IPR018247">
    <property type="entry name" value="EF_Hand_1_Ca_BS"/>
</dbReference>
<comment type="subcellular location">
    <subcellularLocation>
        <location evidence="2">Mitochondrion inner membrane</location>
        <topology evidence="2">Single-pass membrane protein</topology>
    </subcellularLocation>
    <subcellularLocation>
        <location evidence="1">Nucleus</location>
    </subcellularLocation>
</comment>